<accession>A0ABS4ATL2</accession>
<keyword evidence="2" id="KW-0732">Signal</keyword>
<protein>
    <recommendedName>
        <fullName evidence="5">DUF4136 domain-containing protein</fullName>
    </recommendedName>
</protein>
<dbReference type="EMBL" id="JAGIYZ010000011">
    <property type="protein sequence ID" value="MBP0464703.1"/>
    <property type="molecule type" value="Genomic_DNA"/>
</dbReference>
<feature type="region of interest" description="Disordered" evidence="1">
    <location>
        <begin position="80"/>
        <end position="109"/>
    </location>
</feature>
<evidence type="ECO:0000256" key="2">
    <source>
        <dbReference type="SAM" id="SignalP"/>
    </source>
</evidence>
<name>A0ABS4ATL2_9PROT</name>
<feature type="compositionally biased region" description="Gly residues" evidence="1">
    <location>
        <begin position="84"/>
        <end position="109"/>
    </location>
</feature>
<dbReference type="PROSITE" id="PS51257">
    <property type="entry name" value="PROKAR_LIPOPROTEIN"/>
    <property type="match status" value="1"/>
</dbReference>
<evidence type="ECO:0000256" key="1">
    <source>
        <dbReference type="SAM" id="MobiDB-lite"/>
    </source>
</evidence>
<evidence type="ECO:0000313" key="3">
    <source>
        <dbReference type="EMBL" id="MBP0464703.1"/>
    </source>
</evidence>
<organism evidence="3 4">
    <name type="scientific">Roseomonas nitratireducens</name>
    <dbReference type="NCBI Taxonomy" id="2820810"/>
    <lineage>
        <taxon>Bacteria</taxon>
        <taxon>Pseudomonadati</taxon>
        <taxon>Pseudomonadota</taxon>
        <taxon>Alphaproteobacteria</taxon>
        <taxon>Acetobacterales</taxon>
        <taxon>Roseomonadaceae</taxon>
        <taxon>Roseomonas</taxon>
    </lineage>
</organism>
<sequence length="109" mass="10527">MLRHPAPVLLVALGLAACADTDFDRPYTWQADGINDRNLRAMIVDPAHLDRGVGAATDRGQQGAAAVRALEAGARPALPAGLSDIGGSGGGAAGVSQGGGGGGGGGGGR</sequence>
<proteinExistence type="predicted"/>
<reference evidence="3 4" key="1">
    <citation type="submission" date="2021-03" db="EMBL/GenBank/DDBJ databases">
        <authorList>
            <person name="So Y."/>
        </authorList>
    </citation>
    <scope>NUCLEOTIDE SEQUENCE [LARGE SCALE GENOMIC DNA]</scope>
    <source>
        <strain evidence="3 4">PWR1</strain>
    </source>
</reference>
<evidence type="ECO:0000313" key="4">
    <source>
        <dbReference type="Proteomes" id="UP000680815"/>
    </source>
</evidence>
<feature type="signal peptide" evidence="2">
    <location>
        <begin position="1"/>
        <end position="19"/>
    </location>
</feature>
<feature type="chain" id="PRO_5046385646" description="DUF4136 domain-containing protein" evidence="2">
    <location>
        <begin position="20"/>
        <end position="109"/>
    </location>
</feature>
<comment type="caution">
    <text evidence="3">The sequence shown here is derived from an EMBL/GenBank/DDBJ whole genome shotgun (WGS) entry which is preliminary data.</text>
</comment>
<keyword evidence="4" id="KW-1185">Reference proteome</keyword>
<dbReference type="RefSeq" id="WP_209352103.1">
    <property type="nucleotide sequence ID" value="NZ_JAGIYZ010000011.1"/>
</dbReference>
<evidence type="ECO:0008006" key="5">
    <source>
        <dbReference type="Google" id="ProtNLM"/>
    </source>
</evidence>
<dbReference type="Proteomes" id="UP000680815">
    <property type="component" value="Unassembled WGS sequence"/>
</dbReference>
<gene>
    <name evidence="3" type="ORF">J5Y09_12355</name>
</gene>